<organism evidence="8">
    <name type="scientific">Triticum urartu</name>
    <name type="common">Red wild einkorn</name>
    <name type="synonym">Crithodium urartu</name>
    <dbReference type="NCBI Taxonomy" id="4572"/>
    <lineage>
        <taxon>Eukaryota</taxon>
        <taxon>Viridiplantae</taxon>
        <taxon>Streptophyta</taxon>
        <taxon>Embryophyta</taxon>
        <taxon>Tracheophyta</taxon>
        <taxon>Spermatophyta</taxon>
        <taxon>Magnoliopsida</taxon>
        <taxon>Liliopsida</taxon>
        <taxon>Poales</taxon>
        <taxon>Poaceae</taxon>
        <taxon>BOP clade</taxon>
        <taxon>Pooideae</taxon>
        <taxon>Triticodae</taxon>
        <taxon>Triticeae</taxon>
        <taxon>Triticinae</taxon>
        <taxon>Triticum</taxon>
    </lineage>
</organism>
<gene>
    <name evidence="8" type="ORF">TRIUR3_22577</name>
</gene>
<keyword evidence="4" id="KW-0378">Hydrolase</keyword>
<dbReference type="GO" id="GO:0046872">
    <property type="term" value="F:metal ion binding"/>
    <property type="evidence" value="ECO:0007669"/>
    <property type="project" value="UniProtKB-KW"/>
</dbReference>
<dbReference type="InterPro" id="IPR000994">
    <property type="entry name" value="Pept_M24"/>
</dbReference>
<evidence type="ECO:0000256" key="6">
    <source>
        <dbReference type="SAM" id="MobiDB-lite"/>
    </source>
</evidence>
<dbReference type="AlphaFoldDB" id="M8A729"/>
<dbReference type="FunFam" id="3.90.230.10:FF:000007">
    <property type="entry name" value="Xaa-Pro aminopeptidase P"/>
    <property type="match status" value="1"/>
</dbReference>
<dbReference type="Gene3D" id="3.40.350.10">
    <property type="entry name" value="Creatinase/prolidase N-terminal domain"/>
    <property type="match status" value="1"/>
</dbReference>
<keyword evidence="5" id="KW-0464">Manganese</keyword>
<dbReference type="CDD" id="cd01085">
    <property type="entry name" value="APP"/>
    <property type="match status" value="1"/>
</dbReference>
<dbReference type="InterPro" id="IPR036005">
    <property type="entry name" value="Creatinase/aminopeptidase-like"/>
</dbReference>
<keyword evidence="8" id="KW-0645">Protease</keyword>
<keyword evidence="8" id="KW-0031">Aminopeptidase</keyword>
<evidence type="ECO:0000256" key="4">
    <source>
        <dbReference type="ARBA" id="ARBA00022801"/>
    </source>
</evidence>
<keyword evidence="3" id="KW-0479">Metal-binding</keyword>
<evidence type="ECO:0000256" key="2">
    <source>
        <dbReference type="ARBA" id="ARBA00008766"/>
    </source>
</evidence>
<dbReference type="GO" id="GO:0005737">
    <property type="term" value="C:cytoplasm"/>
    <property type="evidence" value="ECO:0007669"/>
    <property type="project" value="UniProtKB-ARBA"/>
</dbReference>
<sequence>MSTATLFVDSNKVSEEVLEHLKKAGVKLKSYEAILSDVERLAEKGAKLWLDSSSVNAAIVSVFRSGCDRYMRKRGKTGRQIGKEASSDDPTTKKRGVQNMELNGLYKASPVTLAKSVKNEAEIRGMKNSHLRDAAALAEFWCWIEEEVRNNVALTEVQVAENLLGFRRKQDGFIETSFDTISGYGANGAIIHYNPTPDSCSSVGSDNLFLLDSGAQYVDGTTDITRTVHFGEPSPRHKECFTRVLQGHIALDQAVFPERTPGFVLDVLARSSLWKIGLDYRHGTGHGVGAALNVHEGPQSISYRYGNLTALQKGMIVSNEPGYYEDDSFGIRIENLLLVKEVNLANSFGGISYLGFEKLTFVPIQAIKEKKDCFICLYLDRSVDNIEKYKMAKKVANRVVSEARCQAYEDLYQRLGMKEGERDIYKMAKIRERKTRDIGQVKCVKDEAANSCEGRGD</sequence>
<evidence type="ECO:0000313" key="8">
    <source>
        <dbReference type="EMBL" id="EMS67821.1"/>
    </source>
</evidence>
<dbReference type="GO" id="GO:0070006">
    <property type="term" value="F:metalloaminopeptidase activity"/>
    <property type="evidence" value="ECO:0007669"/>
    <property type="project" value="InterPro"/>
</dbReference>
<accession>M8A729</accession>
<evidence type="ECO:0000259" key="7">
    <source>
        <dbReference type="Pfam" id="PF00557"/>
    </source>
</evidence>
<dbReference type="Pfam" id="PF16189">
    <property type="entry name" value="Creatinase_N_2"/>
    <property type="match status" value="1"/>
</dbReference>
<dbReference type="PANTHER" id="PTHR43763">
    <property type="entry name" value="XAA-PRO AMINOPEPTIDASE 1"/>
    <property type="match status" value="1"/>
</dbReference>
<dbReference type="SUPFAM" id="SSF55920">
    <property type="entry name" value="Creatinase/aminopeptidase"/>
    <property type="match status" value="1"/>
</dbReference>
<feature type="region of interest" description="Disordered" evidence="6">
    <location>
        <begin position="74"/>
        <end position="99"/>
    </location>
</feature>
<dbReference type="InterPro" id="IPR029149">
    <property type="entry name" value="Creatin/AminoP/Spt16_N"/>
</dbReference>
<dbReference type="Gene3D" id="3.90.230.10">
    <property type="entry name" value="Creatinase/methionine aminopeptidase superfamily"/>
    <property type="match status" value="1"/>
</dbReference>
<protein>
    <submittedName>
        <fullName evidence="8">Xaa-Pro aminopeptidase 1</fullName>
    </submittedName>
</protein>
<dbReference type="InterPro" id="IPR050422">
    <property type="entry name" value="X-Pro_aminopeptidase_P"/>
</dbReference>
<name>M8A729_TRIUA</name>
<dbReference type="STRING" id="4572.M8A729"/>
<feature type="domain" description="Peptidase M24" evidence="7">
    <location>
        <begin position="125"/>
        <end position="341"/>
    </location>
</feature>
<dbReference type="Pfam" id="PF00557">
    <property type="entry name" value="Peptidase_M24"/>
    <property type="match status" value="1"/>
</dbReference>
<comment type="similarity">
    <text evidence="2">Belongs to the peptidase M24B family.</text>
</comment>
<evidence type="ECO:0000256" key="1">
    <source>
        <dbReference type="ARBA" id="ARBA00001936"/>
    </source>
</evidence>
<comment type="cofactor">
    <cofactor evidence="1">
        <name>Mn(2+)</name>
        <dbReference type="ChEBI" id="CHEBI:29035"/>
    </cofactor>
</comment>
<reference evidence="8" key="1">
    <citation type="journal article" date="2013" name="Nature">
        <title>Draft genome of the wheat A-genome progenitor Triticum urartu.</title>
        <authorList>
            <person name="Ling H.Q."/>
            <person name="Zhao S."/>
            <person name="Liu D."/>
            <person name="Wang J."/>
            <person name="Sun H."/>
            <person name="Zhang C."/>
            <person name="Fan H."/>
            <person name="Li D."/>
            <person name="Dong L."/>
            <person name="Tao Y."/>
            <person name="Gao C."/>
            <person name="Wu H."/>
            <person name="Li Y."/>
            <person name="Cui Y."/>
            <person name="Guo X."/>
            <person name="Zheng S."/>
            <person name="Wang B."/>
            <person name="Yu K."/>
            <person name="Liang Q."/>
            <person name="Yang W."/>
            <person name="Lou X."/>
            <person name="Chen J."/>
            <person name="Feng M."/>
            <person name="Jian J."/>
            <person name="Zhang X."/>
            <person name="Luo G."/>
            <person name="Jiang Y."/>
            <person name="Liu J."/>
            <person name="Wang Z."/>
            <person name="Sha Y."/>
            <person name="Zhang B."/>
            <person name="Wu H."/>
            <person name="Tang D."/>
            <person name="Shen Q."/>
            <person name="Xue P."/>
            <person name="Zou S."/>
            <person name="Wang X."/>
            <person name="Liu X."/>
            <person name="Wang F."/>
            <person name="Yang Y."/>
            <person name="An X."/>
            <person name="Dong Z."/>
            <person name="Zhang K."/>
            <person name="Zhang X."/>
            <person name="Luo M.C."/>
            <person name="Dvorak J."/>
            <person name="Tong Y."/>
            <person name="Wang J."/>
            <person name="Yang H."/>
            <person name="Li Z."/>
            <person name="Wang D."/>
            <person name="Zhang A."/>
            <person name="Wang J."/>
        </authorList>
    </citation>
    <scope>NUCLEOTIDE SEQUENCE</scope>
</reference>
<dbReference type="EMBL" id="KD014734">
    <property type="protein sequence ID" value="EMS67821.1"/>
    <property type="molecule type" value="Genomic_DNA"/>
</dbReference>
<dbReference type="InterPro" id="IPR033740">
    <property type="entry name" value="Pept_M24B"/>
</dbReference>
<evidence type="ECO:0000256" key="3">
    <source>
        <dbReference type="ARBA" id="ARBA00022723"/>
    </source>
</evidence>
<proteinExistence type="inferred from homology"/>
<feature type="compositionally biased region" description="Basic and acidic residues" evidence="6">
    <location>
        <begin position="81"/>
        <end position="92"/>
    </location>
</feature>
<evidence type="ECO:0000256" key="5">
    <source>
        <dbReference type="ARBA" id="ARBA00023211"/>
    </source>
</evidence>
<dbReference type="PANTHER" id="PTHR43763:SF6">
    <property type="entry name" value="XAA-PRO AMINOPEPTIDASE 1"/>
    <property type="match status" value="1"/>
</dbReference>
<dbReference type="eggNOG" id="KOG2413">
    <property type="taxonomic scope" value="Eukaryota"/>
</dbReference>